<dbReference type="GO" id="GO:0016020">
    <property type="term" value="C:membrane"/>
    <property type="evidence" value="ECO:0007669"/>
    <property type="project" value="InterPro"/>
</dbReference>
<feature type="coiled-coil region" evidence="1">
    <location>
        <begin position="182"/>
        <end position="211"/>
    </location>
</feature>
<gene>
    <name evidence="3" type="ORF">GS597_06280</name>
</gene>
<evidence type="ECO:0000313" key="3">
    <source>
        <dbReference type="EMBL" id="NCJ06129.1"/>
    </source>
</evidence>
<organism evidence="3 4">
    <name type="scientific">Petrachloros mirabilis ULC683</name>
    <dbReference type="NCBI Taxonomy" id="2781853"/>
    <lineage>
        <taxon>Bacteria</taxon>
        <taxon>Bacillati</taxon>
        <taxon>Cyanobacteriota</taxon>
        <taxon>Cyanophyceae</taxon>
        <taxon>Synechococcales</taxon>
        <taxon>Petrachlorosaceae</taxon>
        <taxon>Petrachloros</taxon>
        <taxon>Petrachloros mirabilis</taxon>
    </lineage>
</organism>
<proteinExistence type="predicted"/>
<dbReference type="CDD" id="cd03401">
    <property type="entry name" value="SPFH_prohibitin"/>
    <property type="match status" value="1"/>
</dbReference>
<comment type="caution">
    <text evidence="3">The sequence shown here is derived from an EMBL/GenBank/DDBJ whole genome shotgun (WGS) entry which is preliminary data.</text>
</comment>
<dbReference type="Proteomes" id="UP000607397">
    <property type="component" value="Unassembled WGS sequence"/>
</dbReference>
<dbReference type="PANTHER" id="PTHR23222">
    <property type="entry name" value="PROHIBITIN"/>
    <property type="match status" value="1"/>
</dbReference>
<dbReference type="RefSeq" id="WP_161824605.1">
    <property type="nucleotide sequence ID" value="NZ_WVIC01000009.1"/>
</dbReference>
<dbReference type="PRINTS" id="PR00679">
    <property type="entry name" value="PROHIBITIN"/>
</dbReference>
<name>A0A8K2A7E8_9CYAN</name>
<evidence type="ECO:0000259" key="2">
    <source>
        <dbReference type="SMART" id="SM00244"/>
    </source>
</evidence>
<dbReference type="InterPro" id="IPR000163">
    <property type="entry name" value="Prohibitin"/>
</dbReference>
<protein>
    <recommendedName>
        <fullName evidence="2">Band 7 domain-containing protein</fullName>
    </recommendedName>
</protein>
<dbReference type="EMBL" id="WVIC01000009">
    <property type="protein sequence ID" value="NCJ06129.1"/>
    <property type="molecule type" value="Genomic_DNA"/>
</dbReference>
<evidence type="ECO:0000313" key="4">
    <source>
        <dbReference type="Proteomes" id="UP000607397"/>
    </source>
</evidence>
<dbReference type="PANTHER" id="PTHR23222:SF0">
    <property type="entry name" value="PROHIBITIN 1"/>
    <property type="match status" value="1"/>
</dbReference>
<dbReference type="SUPFAM" id="SSF117892">
    <property type="entry name" value="Band 7/SPFH domain"/>
    <property type="match status" value="1"/>
</dbReference>
<dbReference type="InterPro" id="IPR036013">
    <property type="entry name" value="Band_7/SPFH_dom_sf"/>
</dbReference>
<evidence type="ECO:0000256" key="1">
    <source>
        <dbReference type="SAM" id="Coils"/>
    </source>
</evidence>
<feature type="domain" description="Band 7" evidence="2">
    <location>
        <begin position="20"/>
        <end position="183"/>
    </location>
</feature>
<dbReference type="Gene3D" id="3.30.479.30">
    <property type="entry name" value="Band 7 domain"/>
    <property type="match status" value="1"/>
</dbReference>
<keyword evidence="1" id="KW-0175">Coiled coil</keyword>
<dbReference type="AlphaFoldDB" id="A0A8K2A7E8"/>
<accession>A0A8K2A7E8</accession>
<dbReference type="SMART" id="SM00244">
    <property type="entry name" value="PHB"/>
    <property type="match status" value="1"/>
</dbReference>
<dbReference type="Pfam" id="PF01145">
    <property type="entry name" value="Band_7"/>
    <property type="match status" value="1"/>
</dbReference>
<keyword evidence="4" id="KW-1185">Reference proteome</keyword>
<reference evidence="3" key="1">
    <citation type="submission" date="2019-12" db="EMBL/GenBank/DDBJ databases">
        <title>High-Quality draft genome sequences of three cyanobacteria isolated from the limestone walls of the Old Cathedral of Coimbra.</title>
        <authorList>
            <person name="Tiago I."/>
            <person name="Soares F."/>
            <person name="Portugal A."/>
        </authorList>
    </citation>
    <scope>NUCLEOTIDE SEQUENCE [LARGE SCALE GENOMIC DNA]</scope>
    <source>
        <strain evidence="3">C</strain>
    </source>
</reference>
<sequence>MKHSYLYGGLSIIAILFLSQATARVPVGSRGVLVRGGRVTNTIVGEGWRLKTPVLDQIVPISVRLQAYEISTVAGTRDTQAIDVTLVLNYRLEETKVGEIYSRLGRLDAIQVELIKPIAEEVMKSVIAQYNAEQILENRSDIAQRVRELVNNRLAQYGVSAEQLSIANIGFSQSFTEAVEAKLVAQQRAEQARAEVQQAELQAQARIAEAEGLARAQQLQMTTLTPLLVEMERIKKWDGKLPQVMSDNGSMLMFPELQLSPQNQ</sequence>
<dbReference type="InterPro" id="IPR001107">
    <property type="entry name" value="Band_7"/>
</dbReference>